<evidence type="ECO:0000313" key="3">
    <source>
        <dbReference type="EMBL" id="ABF75202.1"/>
    </source>
</evidence>
<proteinExistence type="predicted"/>
<dbReference type="Pfam" id="PF00534">
    <property type="entry name" value="Glycos_transf_1"/>
    <property type="match status" value="1"/>
</dbReference>
<feature type="domain" description="Glycosyltransferase subfamily 4-like N-terminal" evidence="2">
    <location>
        <begin position="20"/>
        <end position="209"/>
    </location>
</feature>
<organism evidence="3">
    <name type="scientific">Burkholderia orbicola (strain AU 1054)</name>
    <dbReference type="NCBI Taxonomy" id="331271"/>
    <lineage>
        <taxon>Bacteria</taxon>
        <taxon>Pseudomonadati</taxon>
        <taxon>Pseudomonadota</taxon>
        <taxon>Betaproteobacteria</taxon>
        <taxon>Burkholderiales</taxon>
        <taxon>Burkholderiaceae</taxon>
        <taxon>Burkholderia</taxon>
        <taxon>Burkholderia cepacia complex</taxon>
        <taxon>Burkholderia orbicola</taxon>
    </lineage>
</organism>
<accession>A0A0H2XKT4</accession>
<feature type="domain" description="Glycosyl transferase family 1" evidence="1">
    <location>
        <begin position="223"/>
        <end position="374"/>
    </location>
</feature>
<name>A0A0H2XKT4_BURO1</name>
<evidence type="ECO:0000259" key="2">
    <source>
        <dbReference type="Pfam" id="PF13439"/>
    </source>
</evidence>
<protein>
    <submittedName>
        <fullName evidence="3">Glycosyl transferase, group 1</fullName>
    </submittedName>
</protein>
<dbReference type="HOGENOM" id="CLU_680900_0_0_4"/>
<sequence>MSNNRPKIAIVNVFFPPQAIGGATRVVADQVQLLSEQYSENFDLVVFTSDAHSHKPYSIRPYIYNGIRVYSTSILWRINMDWHDTDPEIGEIFDQFLEFEKPDLIHFHCIQRLGGGIVEAARNRGIPYYVTAHDAWWISDYQFLTDIKGNIYSDGHPDPFSKYHLPDGVTWEKSLQRRNYLKALLADAEGVLCVSETYTKLYQSNGISNCITNRNGISNFVDWKAKDTSYSKRVICGHIGGMATHKGFFLFRDAIMQSASNHIEALIVDHSQPENFFEKTLWGDVPVTIIGRVAQDRIVDIYGRIDVLFAPSLWPESFGLVTREAVACGCWVVASNVGAIGEEVTAENGFVVDPTTDALSSVLETIHQNPGKYKQKSVSHNTRYSAQQISQLAGLFNHKLTQQK</sequence>
<dbReference type="EMBL" id="CP000378">
    <property type="protein sequence ID" value="ABF75202.1"/>
    <property type="molecule type" value="Genomic_DNA"/>
</dbReference>
<dbReference type="InterPro" id="IPR028098">
    <property type="entry name" value="Glyco_trans_4-like_N"/>
</dbReference>
<dbReference type="GO" id="GO:0016757">
    <property type="term" value="F:glycosyltransferase activity"/>
    <property type="evidence" value="ECO:0007669"/>
    <property type="project" value="InterPro"/>
</dbReference>
<gene>
    <name evidence="3" type="ordered locus">Bcen_0290</name>
</gene>
<reference evidence="3" key="1">
    <citation type="submission" date="2006-05" db="EMBL/GenBank/DDBJ databases">
        <title>Complete sequence of chromosome 1 of Burkholderia cenocepacia AU 1054.</title>
        <authorList>
            <consortium name="US DOE Joint Genome Institute"/>
            <person name="Copeland A."/>
            <person name="Lucas S."/>
            <person name="Lapidus A."/>
            <person name="Barry K."/>
            <person name="Detter J.C."/>
            <person name="Glavina del Rio T."/>
            <person name="Hammon N."/>
            <person name="Israni S."/>
            <person name="Dalin E."/>
            <person name="Tice H."/>
            <person name="Pitluck S."/>
            <person name="Chain P."/>
            <person name="Malfatti S."/>
            <person name="Shin M."/>
            <person name="Vergez L."/>
            <person name="Schmutz J."/>
            <person name="Larimer F."/>
            <person name="Land M."/>
            <person name="Hauser L."/>
            <person name="Kyrpides N."/>
            <person name="Lykidis A."/>
            <person name="LiPuma J.J."/>
            <person name="Konstantinidis K."/>
            <person name="Tiedje J.M."/>
            <person name="Richardson P."/>
        </authorList>
    </citation>
    <scope>NUCLEOTIDE SEQUENCE [LARGE SCALE GENOMIC DNA]</scope>
    <source>
        <strain evidence="3">AU 1054</strain>
    </source>
</reference>
<dbReference type="AlphaFoldDB" id="A0A0H2XKT4"/>
<dbReference type="SUPFAM" id="SSF53756">
    <property type="entry name" value="UDP-Glycosyltransferase/glycogen phosphorylase"/>
    <property type="match status" value="1"/>
</dbReference>
<dbReference type="Gene3D" id="3.40.50.2000">
    <property type="entry name" value="Glycogen Phosphorylase B"/>
    <property type="match status" value="2"/>
</dbReference>
<dbReference type="PANTHER" id="PTHR45947">
    <property type="entry name" value="SULFOQUINOVOSYL TRANSFERASE SQD2"/>
    <property type="match status" value="1"/>
</dbReference>
<dbReference type="PANTHER" id="PTHR45947:SF13">
    <property type="entry name" value="TRANSFERASE"/>
    <property type="match status" value="1"/>
</dbReference>
<dbReference type="CDD" id="cd03823">
    <property type="entry name" value="GT4_ExpE7-like"/>
    <property type="match status" value="1"/>
</dbReference>
<dbReference type="Pfam" id="PF13439">
    <property type="entry name" value="Glyco_transf_4"/>
    <property type="match status" value="1"/>
</dbReference>
<keyword evidence="3" id="KW-0808">Transferase</keyword>
<dbReference type="InterPro" id="IPR050194">
    <property type="entry name" value="Glycosyltransferase_grp1"/>
</dbReference>
<dbReference type="InterPro" id="IPR001296">
    <property type="entry name" value="Glyco_trans_1"/>
</dbReference>
<evidence type="ECO:0000259" key="1">
    <source>
        <dbReference type="Pfam" id="PF00534"/>
    </source>
</evidence>